<name>A0ABW3APT7_9SPHI</name>
<evidence type="ECO:0000313" key="2">
    <source>
        <dbReference type="EMBL" id="MFD0793068.1"/>
    </source>
</evidence>
<dbReference type="RefSeq" id="WP_377112313.1">
    <property type="nucleotide sequence ID" value="NZ_JBHTHZ010000002.1"/>
</dbReference>
<comment type="caution">
    <text evidence="2">The sequence shown here is derived from an EMBL/GenBank/DDBJ whole genome shotgun (WGS) entry which is preliminary data.</text>
</comment>
<evidence type="ECO:0000313" key="3">
    <source>
        <dbReference type="Proteomes" id="UP001597010"/>
    </source>
</evidence>
<dbReference type="EMBL" id="JBHTHZ010000002">
    <property type="protein sequence ID" value="MFD0793068.1"/>
    <property type="molecule type" value="Genomic_DNA"/>
</dbReference>
<evidence type="ECO:0000256" key="1">
    <source>
        <dbReference type="SAM" id="SignalP"/>
    </source>
</evidence>
<dbReference type="InterPro" id="IPR032168">
    <property type="entry name" value="DUF5004"/>
</dbReference>
<dbReference type="Proteomes" id="UP001597010">
    <property type="component" value="Unassembled WGS sequence"/>
</dbReference>
<sequence>MKYKKIKSATRMKAPYAFMLALLIMGMASCKTEKMVPNVTESNKEINGTWAIVSATQNGSELINLPDAMTHLSGFRITFTDGKYTIQNPVPFIVSTDGEYTFNDPQYPFDITFKASEAASAVKSSFIFPVVQGERRVTLTFSPGCEKNIYKYTLKKVK</sequence>
<protein>
    <submittedName>
        <fullName evidence="2">DUF5004 domain-containing protein</fullName>
    </submittedName>
</protein>
<keyword evidence="3" id="KW-1185">Reference proteome</keyword>
<accession>A0ABW3APT7</accession>
<keyword evidence="1" id="KW-0732">Signal</keyword>
<dbReference type="Pfam" id="PF16395">
    <property type="entry name" value="DUF5004"/>
    <property type="match status" value="1"/>
</dbReference>
<dbReference type="PROSITE" id="PS51257">
    <property type="entry name" value="PROKAR_LIPOPROTEIN"/>
    <property type="match status" value="1"/>
</dbReference>
<feature type="chain" id="PRO_5045889886" evidence="1">
    <location>
        <begin position="31"/>
        <end position="158"/>
    </location>
</feature>
<reference evidence="3" key="1">
    <citation type="journal article" date="2019" name="Int. J. Syst. Evol. Microbiol.">
        <title>The Global Catalogue of Microorganisms (GCM) 10K type strain sequencing project: providing services to taxonomists for standard genome sequencing and annotation.</title>
        <authorList>
            <consortium name="The Broad Institute Genomics Platform"/>
            <consortium name="The Broad Institute Genome Sequencing Center for Infectious Disease"/>
            <person name="Wu L."/>
            <person name="Ma J."/>
        </authorList>
    </citation>
    <scope>NUCLEOTIDE SEQUENCE [LARGE SCALE GENOMIC DNA]</scope>
    <source>
        <strain evidence="3">CCUG 61484</strain>
    </source>
</reference>
<organism evidence="2 3">
    <name type="scientific">Mucilaginibacter litoreus</name>
    <dbReference type="NCBI Taxonomy" id="1048221"/>
    <lineage>
        <taxon>Bacteria</taxon>
        <taxon>Pseudomonadati</taxon>
        <taxon>Bacteroidota</taxon>
        <taxon>Sphingobacteriia</taxon>
        <taxon>Sphingobacteriales</taxon>
        <taxon>Sphingobacteriaceae</taxon>
        <taxon>Mucilaginibacter</taxon>
    </lineage>
</organism>
<feature type="signal peptide" evidence="1">
    <location>
        <begin position="1"/>
        <end position="30"/>
    </location>
</feature>
<gene>
    <name evidence="2" type="ORF">ACFQZX_05530</name>
</gene>
<proteinExistence type="predicted"/>